<comment type="caution">
    <text evidence="2">The sequence shown here is derived from an EMBL/GenBank/DDBJ whole genome shotgun (WGS) entry which is preliminary data.</text>
</comment>
<evidence type="ECO:0000313" key="2">
    <source>
        <dbReference type="EMBL" id="GAL19226.1"/>
    </source>
</evidence>
<accession>A0A090RVB0</accession>
<keyword evidence="1" id="KW-0472">Membrane</keyword>
<sequence length="124" mass="14239">MNKFSDMNSNKLGKERLKREHDLLMLNRVTDREFESRMAIWDAISLASAPLGEAKQFVEATFNKLQKDISAASKEFTLSFADFEVMANEEMNYIRVNVADTRSQKIWYGLISVMVLGTIYICMA</sequence>
<reference evidence="2 3" key="1">
    <citation type="submission" date="2014-09" db="EMBL/GenBank/DDBJ databases">
        <title>Vibrio maritimus JCM 19235. (C45) whole genome shotgun sequence.</title>
        <authorList>
            <person name="Sawabe T."/>
            <person name="Meirelles P."/>
            <person name="Nakanishi M."/>
            <person name="Sayaka M."/>
            <person name="Hattori M."/>
            <person name="Ohkuma M."/>
        </authorList>
    </citation>
    <scope>NUCLEOTIDE SEQUENCE [LARGE SCALE GENOMIC DNA]</scope>
    <source>
        <strain evidence="3">JCM19235</strain>
    </source>
</reference>
<feature type="transmembrane region" description="Helical" evidence="1">
    <location>
        <begin position="106"/>
        <end position="123"/>
    </location>
</feature>
<dbReference type="AlphaFoldDB" id="A0A090RVB0"/>
<gene>
    <name evidence="2" type="ORF">JCM19235_2649</name>
</gene>
<protein>
    <recommendedName>
        <fullName evidence="4">Thiamine-phosphate diphosphorylase</fullName>
    </recommendedName>
</protein>
<evidence type="ECO:0000313" key="3">
    <source>
        <dbReference type="Proteomes" id="UP000029228"/>
    </source>
</evidence>
<keyword evidence="1" id="KW-1133">Transmembrane helix</keyword>
<name>A0A090RVB0_9VIBR</name>
<evidence type="ECO:0008006" key="4">
    <source>
        <dbReference type="Google" id="ProtNLM"/>
    </source>
</evidence>
<dbReference type="EMBL" id="BBMR01000003">
    <property type="protein sequence ID" value="GAL19226.1"/>
    <property type="molecule type" value="Genomic_DNA"/>
</dbReference>
<proteinExistence type="predicted"/>
<keyword evidence="1" id="KW-0812">Transmembrane</keyword>
<keyword evidence="3" id="KW-1185">Reference proteome</keyword>
<dbReference type="Proteomes" id="UP000029228">
    <property type="component" value="Unassembled WGS sequence"/>
</dbReference>
<evidence type="ECO:0000256" key="1">
    <source>
        <dbReference type="SAM" id="Phobius"/>
    </source>
</evidence>
<dbReference type="STRING" id="990268.JCM19235_2649"/>
<organism evidence="2 3">
    <name type="scientific">Vibrio maritimus</name>
    <dbReference type="NCBI Taxonomy" id="990268"/>
    <lineage>
        <taxon>Bacteria</taxon>
        <taxon>Pseudomonadati</taxon>
        <taxon>Pseudomonadota</taxon>
        <taxon>Gammaproteobacteria</taxon>
        <taxon>Vibrionales</taxon>
        <taxon>Vibrionaceae</taxon>
        <taxon>Vibrio</taxon>
    </lineage>
</organism>